<accession>C6EQD8</accession>
<reference evidence="1" key="1">
    <citation type="submission" date="2007-10" db="EMBL/GenBank/DDBJ databases">
        <title>Sequencing of C. jejuni ATCC 43457 capsule biosynthesis locus.</title>
        <authorList>
            <person name="Gilbert M."/>
            <person name="Karwaski M.-F."/>
            <person name="Leclerc S."/>
            <person name="Brochu D."/>
        </authorList>
    </citation>
    <scope>NUCLEOTIDE SEQUENCE</scope>
    <source>
        <strain evidence="1">ATCC 43457</strain>
    </source>
</reference>
<dbReference type="EMBL" id="EU200439">
    <property type="protein sequence ID" value="ABX61059.1"/>
    <property type="molecule type" value="Genomic_DNA"/>
</dbReference>
<proteinExistence type="predicted"/>
<dbReference type="AlphaFoldDB" id="C6EQD8"/>
<dbReference type="RefSeq" id="WP_171907718.1">
    <property type="nucleotide sequence ID" value="NZ_AP028401.1"/>
</dbReference>
<organism evidence="1">
    <name type="scientific">Campylobacter jejuni</name>
    <dbReference type="NCBI Taxonomy" id="197"/>
    <lineage>
        <taxon>Bacteria</taxon>
        <taxon>Pseudomonadati</taxon>
        <taxon>Campylobacterota</taxon>
        <taxon>Epsilonproteobacteria</taxon>
        <taxon>Campylobacterales</taxon>
        <taxon>Campylobacteraceae</taxon>
        <taxon>Campylobacter</taxon>
    </lineage>
</organism>
<name>C6EQD8_CAMJU</name>
<evidence type="ECO:0000313" key="1">
    <source>
        <dbReference type="EMBL" id="ABX61059.1"/>
    </source>
</evidence>
<protein>
    <recommendedName>
        <fullName evidence="2">Capsular biosynthesis protein</fullName>
    </recommendedName>
</protein>
<sequence length="183" mass="21423">MQKPKIAVGFIGMLRGDWENNLANLIKDISSQYNADYFIASWNSISHFPGMNTGVANWTHKLLSLEFNKKFPAPKEVADKVLFYKYFPKVYKELSYAYEELGIDKQKLCKKMFSISSKIKNISLESQAYLSLHLVAGEYSYYLSNKVFRLIENYETMVKIRYDYIFLIRIDSQINDMGLKKFI</sequence>
<evidence type="ECO:0008006" key="2">
    <source>
        <dbReference type="Google" id="ProtNLM"/>
    </source>
</evidence>